<evidence type="ECO:0008006" key="4">
    <source>
        <dbReference type="Google" id="ProtNLM"/>
    </source>
</evidence>
<evidence type="ECO:0000256" key="1">
    <source>
        <dbReference type="SAM" id="Phobius"/>
    </source>
</evidence>
<protein>
    <recommendedName>
        <fullName evidence="4">Carboxymuconolactone decarboxylase</fullName>
    </recommendedName>
</protein>
<evidence type="ECO:0000313" key="3">
    <source>
        <dbReference type="Proteomes" id="UP001623661"/>
    </source>
</evidence>
<feature type="transmembrane region" description="Helical" evidence="1">
    <location>
        <begin position="6"/>
        <end position="29"/>
    </location>
</feature>
<accession>A0ABW8TUQ7</accession>
<proteinExistence type="predicted"/>
<evidence type="ECO:0000313" key="2">
    <source>
        <dbReference type="EMBL" id="MFL0269309.1"/>
    </source>
</evidence>
<organism evidence="2 3">
    <name type="scientific">Candidatus Clostridium radicumherbarum</name>
    <dbReference type="NCBI Taxonomy" id="3381662"/>
    <lineage>
        <taxon>Bacteria</taxon>
        <taxon>Bacillati</taxon>
        <taxon>Bacillota</taxon>
        <taxon>Clostridia</taxon>
        <taxon>Eubacteriales</taxon>
        <taxon>Clostridiaceae</taxon>
        <taxon>Clostridium</taxon>
    </lineage>
</organism>
<gene>
    <name evidence="2" type="ORF">ACJDUH_14565</name>
</gene>
<keyword evidence="1" id="KW-1133">Transmembrane helix</keyword>
<name>A0ABW8TUQ7_9CLOT</name>
<reference evidence="2 3" key="1">
    <citation type="submission" date="2024-11" db="EMBL/GenBank/DDBJ databases">
        <authorList>
            <person name="Heng Y.C."/>
            <person name="Lim A.C.H."/>
            <person name="Lee J.K.Y."/>
            <person name="Kittelmann S."/>
        </authorList>
    </citation>
    <scope>NUCLEOTIDE SEQUENCE [LARGE SCALE GENOMIC DNA]</scope>
    <source>
        <strain evidence="2 3">WILCCON 0202</strain>
    </source>
</reference>
<keyword evidence="3" id="KW-1185">Reference proteome</keyword>
<dbReference type="Proteomes" id="UP001623661">
    <property type="component" value="Unassembled WGS sequence"/>
</dbReference>
<sequence length="59" mass="6771">MEINILTVIATIVNFALLFAIIIVLFKAIKGIKNFINRNKELDKKVEIILSKLDEKDNK</sequence>
<dbReference type="EMBL" id="JBJHZY010000003">
    <property type="protein sequence ID" value="MFL0269309.1"/>
    <property type="molecule type" value="Genomic_DNA"/>
</dbReference>
<comment type="caution">
    <text evidence="2">The sequence shown here is derived from an EMBL/GenBank/DDBJ whole genome shotgun (WGS) entry which is preliminary data.</text>
</comment>
<dbReference type="RefSeq" id="WP_406765936.1">
    <property type="nucleotide sequence ID" value="NZ_JBJHZY010000003.1"/>
</dbReference>
<keyword evidence="1" id="KW-0472">Membrane</keyword>
<keyword evidence="1" id="KW-0812">Transmembrane</keyword>